<keyword evidence="10" id="KW-0479">Metal-binding</keyword>
<comment type="function">
    <text evidence="26">Serine/threonine protein kinase which forms a receptor complex on ligand binding. The receptor complex consists of 2 type II and 2 type I transmembrane serine/threonine kinases. Type II receptors phosphorylate and activate type I receptors which autophosphorylate, then bind and activate SMAD transcriptional regulators, SMAD2 and SMAD3. Receptor for activin AB, activin B, activin E and NODAL. Upon NODAL binding, activation results in increased apoptosis and reduced proliferation through suppression of AKT signaling and the activation of Smad2-dependent signaling pathway in pancreatic beta-cells, trophoblasts, epithelial or neuronal cells. Acts as a positive regulator for macrophage activation partially through down-regulation of PPARG expression.</text>
</comment>
<evidence type="ECO:0000313" key="32">
    <source>
        <dbReference type="EMBL" id="KAJ3591906.1"/>
    </source>
</evidence>
<dbReference type="CDD" id="cd14143">
    <property type="entry name" value="STKc_TGFbR1_ACVR1b_ACVR1c"/>
    <property type="match status" value="1"/>
</dbReference>
<dbReference type="EMBL" id="JANIIK010000113">
    <property type="protein sequence ID" value="KAJ3591906.1"/>
    <property type="molecule type" value="Genomic_DNA"/>
</dbReference>
<evidence type="ECO:0000256" key="17">
    <source>
        <dbReference type="ARBA" id="ARBA00023136"/>
    </source>
</evidence>
<dbReference type="GO" id="GO:0004675">
    <property type="term" value="F:transmembrane receptor protein serine/threonine kinase activity"/>
    <property type="evidence" value="ECO:0007669"/>
    <property type="project" value="UniProtKB-EC"/>
</dbReference>
<evidence type="ECO:0000259" key="31">
    <source>
        <dbReference type="PROSITE" id="PS51256"/>
    </source>
</evidence>
<dbReference type="AlphaFoldDB" id="A0A9Q0DP54"/>
<dbReference type="PANTHER" id="PTHR23255">
    <property type="entry name" value="TRANSFORMING GROWTH FACTOR-BETA RECEPTOR TYPE I AND II"/>
    <property type="match status" value="1"/>
</dbReference>
<comment type="subunit">
    <text evidence="22">Binds the type 2 receptor protein ACVR2A.</text>
</comment>
<dbReference type="FunFam" id="1.10.510.10:FF:000045">
    <property type="entry name" value="Receptor protein serine/threonine kinase"/>
    <property type="match status" value="1"/>
</dbReference>
<evidence type="ECO:0000256" key="2">
    <source>
        <dbReference type="ARBA" id="ARBA00001946"/>
    </source>
</evidence>
<dbReference type="Gene3D" id="1.10.510.10">
    <property type="entry name" value="Transferase(Phosphotransferase) domain 1"/>
    <property type="match status" value="1"/>
</dbReference>
<evidence type="ECO:0000256" key="23">
    <source>
        <dbReference type="ARBA" id="ARBA00071863"/>
    </source>
</evidence>
<evidence type="ECO:0000256" key="22">
    <source>
        <dbReference type="ARBA" id="ARBA00064912"/>
    </source>
</evidence>
<gene>
    <name evidence="32" type="ORF">NHX12_007036</name>
</gene>
<dbReference type="FunFam" id="2.10.60.10:FF:000007">
    <property type="entry name" value="Receptor protein serine/threonine kinase"/>
    <property type="match status" value="1"/>
</dbReference>
<name>A0A9Q0DP54_9TELE</name>
<accession>A0A9Q0DP54</accession>
<dbReference type="PROSITE" id="PS00108">
    <property type="entry name" value="PROTEIN_KINASE_ST"/>
    <property type="match status" value="1"/>
</dbReference>
<comment type="cofactor">
    <cofactor evidence="1">
        <name>Mn(2+)</name>
        <dbReference type="ChEBI" id="CHEBI:29035"/>
    </cofactor>
</comment>
<feature type="binding site" evidence="27">
    <location>
        <position position="202"/>
    </location>
    <ligand>
        <name>ATP</name>
        <dbReference type="ChEBI" id="CHEBI:30616"/>
    </ligand>
</feature>
<keyword evidence="8" id="KW-0812">Transmembrane</keyword>
<protein>
    <recommendedName>
        <fullName evidence="23">Activin receptor type-1C</fullName>
        <ecNumber evidence="5">2.7.11.30</ecNumber>
    </recommendedName>
    <alternativeName>
        <fullName evidence="25">Activin receptor type IC</fullName>
    </alternativeName>
    <alternativeName>
        <fullName evidence="24">Activin receptor-like kinase 7</fullName>
    </alternativeName>
</protein>
<evidence type="ECO:0000256" key="10">
    <source>
        <dbReference type="ARBA" id="ARBA00022723"/>
    </source>
</evidence>
<evidence type="ECO:0000256" key="1">
    <source>
        <dbReference type="ARBA" id="ARBA00001936"/>
    </source>
</evidence>
<evidence type="ECO:0000256" key="4">
    <source>
        <dbReference type="ARBA" id="ARBA00009605"/>
    </source>
</evidence>
<comment type="catalytic activity">
    <reaction evidence="20">
        <text>L-seryl-[receptor-protein] + ATP = O-phospho-L-seryl-[receptor-protein] + ADP + H(+)</text>
        <dbReference type="Rhea" id="RHEA:18673"/>
        <dbReference type="Rhea" id="RHEA-COMP:11022"/>
        <dbReference type="Rhea" id="RHEA-COMP:11023"/>
        <dbReference type="ChEBI" id="CHEBI:15378"/>
        <dbReference type="ChEBI" id="CHEBI:29999"/>
        <dbReference type="ChEBI" id="CHEBI:30616"/>
        <dbReference type="ChEBI" id="CHEBI:83421"/>
        <dbReference type="ChEBI" id="CHEBI:456216"/>
        <dbReference type="EC" id="2.7.11.30"/>
    </reaction>
</comment>
<evidence type="ECO:0000313" key="33">
    <source>
        <dbReference type="Proteomes" id="UP001148018"/>
    </source>
</evidence>
<feature type="domain" description="GS" evidence="31">
    <location>
        <begin position="145"/>
        <end position="174"/>
    </location>
</feature>
<keyword evidence="7" id="KW-0808">Transferase</keyword>
<reference evidence="32" key="1">
    <citation type="submission" date="2022-07" db="EMBL/GenBank/DDBJ databases">
        <title>Chromosome-level genome of Muraenolepis orangiensis.</title>
        <authorList>
            <person name="Kim J."/>
        </authorList>
    </citation>
    <scope>NUCLEOTIDE SEQUENCE</scope>
    <source>
        <strain evidence="32">KU_S4_2022</strain>
        <tissue evidence="32">Muscle</tissue>
    </source>
</reference>
<dbReference type="InterPro" id="IPR011009">
    <property type="entry name" value="Kinase-like_dom_sf"/>
</dbReference>
<evidence type="ECO:0000256" key="6">
    <source>
        <dbReference type="ARBA" id="ARBA00022527"/>
    </source>
</evidence>
<feature type="signal peptide" evidence="29">
    <location>
        <begin position="1"/>
        <end position="24"/>
    </location>
</feature>
<sequence>MTRLRSRGVQAALILLSVALLTEALRCVCHLCINHTCETDPAGACWNSVTLVEGKEEQVKSCLTPAQFNGRMFCYGSRSLSKWHCCFSDFCNNESLHLYSVDLAKDTVSRCPSLSITGQRCSYTRANKQDPEQPLEDLVLMSADKCLKELIYDMSTSGSGSGLPLLVQRTIARAVVLQECVGKGRFGEVWRGTWRGEDVAVKIFSSREEHSWFREAEIYQTIMLRHDNILGFIAADNKDSGSWTQLWLVSEYHEHGSLFDYLNRHTVSVEAMVTLAFSLASGLAHLHMEIIGVQGKPAIAHRDLKSKNVLVKKSGTAAIADLGLAVKHDSITNTINIPANHRVGTKRYMAPELLDDSINTSSFESFKRADIYSLGLVFWELARRCSAQGLNEDFQLPYYDLVPPDPSMEDMRRVVCDQQLRPSIPNQWQSCEALRVIGKLMRECCYGNAAARLTALRVKKTVSQVTVLKDISD</sequence>
<dbReference type="InterPro" id="IPR008271">
    <property type="entry name" value="Ser/Thr_kinase_AS"/>
</dbReference>
<dbReference type="Pfam" id="PF08515">
    <property type="entry name" value="TGF_beta_GS"/>
    <property type="match status" value="1"/>
</dbReference>
<keyword evidence="13" id="KW-0418">Kinase</keyword>
<comment type="cofactor">
    <cofactor evidence="2">
        <name>Mg(2+)</name>
        <dbReference type="ChEBI" id="CHEBI:18420"/>
    </cofactor>
</comment>
<keyword evidence="17" id="KW-0472">Membrane</keyword>
<evidence type="ECO:0000256" key="21">
    <source>
        <dbReference type="ARBA" id="ARBA00048773"/>
    </source>
</evidence>
<dbReference type="SMART" id="SM00467">
    <property type="entry name" value="GS"/>
    <property type="match status" value="1"/>
</dbReference>
<dbReference type="GO" id="GO:0046872">
    <property type="term" value="F:metal ion binding"/>
    <property type="evidence" value="ECO:0007669"/>
    <property type="project" value="UniProtKB-KW"/>
</dbReference>
<keyword evidence="12 27" id="KW-0547">Nucleotide-binding</keyword>
<keyword evidence="18" id="KW-0675">Receptor</keyword>
<evidence type="ECO:0000256" key="20">
    <source>
        <dbReference type="ARBA" id="ARBA00047681"/>
    </source>
</evidence>
<evidence type="ECO:0000259" key="30">
    <source>
        <dbReference type="PROSITE" id="PS50011"/>
    </source>
</evidence>
<evidence type="ECO:0000256" key="24">
    <source>
        <dbReference type="ARBA" id="ARBA00078646"/>
    </source>
</evidence>
<dbReference type="GO" id="GO:0071363">
    <property type="term" value="P:cellular response to growth factor stimulus"/>
    <property type="evidence" value="ECO:0007669"/>
    <property type="project" value="TreeGrafter"/>
</dbReference>
<evidence type="ECO:0000256" key="16">
    <source>
        <dbReference type="ARBA" id="ARBA00022989"/>
    </source>
</evidence>
<keyword evidence="6 28" id="KW-0723">Serine/threonine-protein kinase</keyword>
<dbReference type="GO" id="GO:0006915">
    <property type="term" value="P:apoptotic process"/>
    <property type="evidence" value="ECO:0007669"/>
    <property type="project" value="UniProtKB-KW"/>
</dbReference>
<dbReference type="PROSITE" id="PS50011">
    <property type="entry name" value="PROTEIN_KINASE_DOM"/>
    <property type="match status" value="1"/>
</dbReference>
<dbReference type="PANTHER" id="PTHR23255:SF58">
    <property type="entry name" value="ACTIVIN RECEPTOR TYPE-1C"/>
    <property type="match status" value="1"/>
</dbReference>
<evidence type="ECO:0000256" key="19">
    <source>
        <dbReference type="ARBA" id="ARBA00023211"/>
    </source>
</evidence>
<dbReference type="InterPro" id="IPR017441">
    <property type="entry name" value="Protein_kinase_ATP_BS"/>
</dbReference>
<dbReference type="InterPro" id="IPR003605">
    <property type="entry name" value="GS_dom"/>
</dbReference>
<dbReference type="InterPro" id="IPR000333">
    <property type="entry name" value="TGFB_receptor"/>
</dbReference>
<dbReference type="FunFam" id="3.30.200.20:FF:000023">
    <property type="entry name" value="Receptor protein serine/threonine kinase"/>
    <property type="match status" value="1"/>
</dbReference>
<evidence type="ECO:0000256" key="7">
    <source>
        <dbReference type="ARBA" id="ARBA00022679"/>
    </source>
</evidence>
<keyword evidence="15" id="KW-0460">Magnesium</keyword>
<evidence type="ECO:0000256" key="26">
    <source>
        <dbReference type="ARBA" id="ARBA00093311"/>
    </source>
</evidence>
<dbReference type="GO" id="GO:0005886">
    <property type="term" value="C:plasma membrane"/>
    <property type="evidence" value="ECO:0007669"/>
    <property type="project" value="TreeGrafter"/>
</dbReference>
<evidence type="ECO:0000256" key="15">
    <source>
        <dbReference type="ARBA" id="ARBA00022842"/>
    </source>
</evidence>
<evidence type="ECO:0000256" key="5">
    <source>
        <dbReference type="ARBA" id="ARBA00012401"/>
    </source>
</evidence>
<keyword evidence="11 29" id="KW-0732">Signal</keyword>
<evidence type="ECO:0000256" key="9">
    <source>
        <dbReference type="ARBA" id="ARBA00022703"/>
    </source>
</evidence>
<comment type="caution">
    <text evidence="32">The sequence shown here is derived from an EMBL/GenBank/DDBJ whole genome shotgun (WGS) entry which is preliminary data.</text>
</comment>
<evidence type="ECO:0000256" key="28">
    <source>
        <dbReference type="RuleBase" id="RU000304"/>
    </source>
</evidence>
<keyword evidence="19" id="KW-0464">Manganese</keyword>
<dbReference type="InterPro" id="IPR000719">
    <property type="entry name" value="Prot_kinase_dom"/>
</dbReference>
<evidence type="ECO:0000256" key="8">
    <source>
        <dbReference type="ARBA" id="ARBA00022692"/>
    </source>
</evidence>
<feature type="domain" description="Protein kinase" evidence="30">
    <location>
        <begin position="175"/>
        <end position="467"/>
    </location>
</feature>
<evidence type="ECO:0000256" key="3">
    <source>
        <dbReference type="ARBA" id="ARBA00004479"/>
    </source>
</evidence>
<evidence type="ECO:0000256" key="13">
    <source>
        <dbReference type="ARBA" id="ARBA00022777"/>
    </source>
</evidence>
<evidence type="ECO:0000256" key="29">
    <source>
        <dbReference type="SAM" id="SignalP"/>
    </source>
</evidence>
<evidence type="ECO:0000256" key="14">
    <source>
        <dbReference type="ARBA" id="ARBA00022840"/>
    </source>
</evidence>
<dbReference type="SUPFAM" id="SSF56112">
    <property type="entry name" value="Protein kinase-like (PK-like)"/>
    <property type="match status" value="1"/>
</dbReference>
<dbReference type="Pfam" id="PF01064">
    <property type="entry name" value="Activin_recp"/>
    <property type="match status" value="1"/>
</dbReference>
<dbReference type="Pfam" id="PF00069">
    <property type="entry name" value="Pkinase"/>
    <property type="match status" value="1"/>
</dbReference>
<comment type="subcellular location">
    <subcellularLocation>
        <location evidence="3">Membrane</location>
        <topology evidence="3">Single-pass type I membrane protein</topology>
    </subcellularLocation>
</comment>
<dbReference type="SMART" id="SM00220">
    <property type="entry name" value="S_TKc"/>
    <property type="match status" value="1"/>
</dbReference>
<dbReference type="EC" id="2.7.11.30" evidence="5"/>
<evidence type="ECO:0000256" key="18">
    <source>
        <dbReference type="ARBA" id="ARBA00023170"/>
    </source>
</evidence>
<keyword evidence="33" id="KW-1185">Reference proteome</keyword>
<evidence type="ECO:0000256" key="25">
    <source>
        <dbReference type="ARBA" id="ARBA00083379"/>
    </source>
</evidence>
<dbReference type="Gene3D" id="3.30.200.20">
    <property type="entry name" value="Phosphorylase Kinase, domain 1"/>
    <property type="match status" value="1"/>
</dbReference>
<keyword evidence="16" id="KW-1133">Transmembrane helix</keyword>
<dbReference type="SUPFAM" id="SSF57302">
    <property type="entry name" value="Snake toxin-like"/>
    <property type="match status" value="1"/>
</dbReference>
<dbReference type="Gene3D" id="2.10.60.10">
    <property type="entry name" value="CD59"/>
    <property type="match status" value="1"/>
</dbReference>
<dbReference type="InterPro" id="IPR000472">
    <property type="entry name" value="Activin_recp"/>
</dbReference>
<dbReference type="InterPro" id="IPR045860">
    <property type="entry name" value="Snake_toxin-like_sf"/>
</dbReference>
<evidence type="ECO:0000256" key="11">
    <source>
        <dbReference type="ARBA" id="ARBA00022729"/>
    </source>
</evidence>
<comment type="catalytic activity">
    <reaction evidence="21">
        <text>L-threonyl-[receptor-protein] + ATP = O-phospho-L-threonyl-[receptor-protein] + ADP + H(+)</text>
        <dbReference type="Rhea" id="RHEA:44880"/>
        <dbReference type="Rhea" id="RHEA-COMP:11024"/>
        <dbReference type="Rhea" id="RHEA-COMP:11025"/>
        <dbReference type="ChEBI" id="CHEBI:15378"/>
        <dbReference type="ChEBI" id="CHEBI:30013"/>
        <dbReference type="ChEBI" id="CHEBI:30616"/>
        <dbReference type="ChEBI" id="CHEBI:61977"/>
        <dbReference type="ChEBI" id="CHEBI:456216"/>
        <dbReference type="EC" id="2.7.11.30"/>
    </reaction>
</comment>
<dbReference type="PROSITE" id="PS00107">
    <property type="entry name" value="PROTEIN_KINASE_ATP"/>
    <property type="match status" value="1"/>
</dbReference>
<evidence type="ECO:0000256" key="27">
    <source>
        <dbReference type="PROSITE-ProRule" id="PRU10141"/>
    </source>
</evidence>
<dbReference type="OrthoDB" id="69842at2759"/>
<organism evidence="32 33">
    <name type="scientific">Muraenolepis orangiensis</name>
    <name type="common">Patagonian moray cod</name>
    <dbReference type="NCBI Taxonomy" id="630683"/>
    <lineage>
        <taxon>Eukaryota</taxon>
        <taxon>Metazoa</taxon>
        <taxon>Chordata</taxon>
        <taxon>Craniata</taxon>
        <taxon>Vertebrata</taxon>
        <taxon>Euteleostomi</taxon>
        <taxon>Actinopterygii</taxon>
        <taxon>Neopterygii</taxon>
        <taxon>Teleostei</taxon>
        <taxon>Neoteleostei</taxon>
        <taxon>Acanthomorphata</taxon>
        <taxon>Zeiogadaria</taxon>
        <taxon>Gadariae</taxon>
        <taxon>Gadiformes</taxon>
        <taxon>Muraenolepidoidei</taxon>
        <taxon>Muraenolepididae</taxon>
        <taxon>Muraenolepis</taxon>
    </lineage>
</organism>
<dbReference type="Proteomes" id="UP001148018">
    <property type="component" value="Unassembled WGS sequence"/>
</dbReference>
<proteinExistence type="inferred from homology"/>
<keyword evidence="14 27" id="KW-0067">ATP-binding</keyword>
<evidence type="ECO:0000256" key="12">
    <source>
        <dbReference type="ARBA" id="ARBA00022741"/>
    </source>
</evidence>
<keyword evidence="9" id="KW-0053">Apoptosis</keyword>
<feature type="chain" id="PRO_5040377435" description="Activin receptor type-1C" evidence="29">
    <location>
        <begin position="25"/>
        <end position="473"/>
    </location>
</feature>
<dbReference type="GO" id="GO:0005524">
    <property type="term" value="F:ATP binding"/>
    <property type="evidence" value="ECO:0007669"/>
    <property type="project" value="UniProtKB-UniRule"/>
</dbReference>
<comment type="similarity">
    <text evidence="4">Belongs to the protein kinase superfamily. TKL Ser/Thr protein kinase family. TGFB receptor subfamily.</text>
</comment>
<dbReference type="PROSITE" id="PS51256">
    <property type="entry name" value="GS"/>
    <property type="match status" value="1"/>
</dbReference>
<dbReference type="GO" id="GO:0043235">
    <property type="term" value="C:receptor complex"/>
    <property type="evidence" value="ECO:0007669"/>
    <property type="project" value="TreeGrafter"/>
</dbReference>